<protein>
    <submittedName>
        <fullName evidence="2">Cobalamin biosynthesis protein CobW</fullName>
    </submittedName>
</protein>
<dbReference type="Gene3D" id="3.40.50.300">
    <property type="entry name" value="P-loop containing nucleotide triphosphate hydrolases"/>
    <property type="match status" value="1"/>
</dbReference>
<sequence length="250" mass="28349">MSIDFILTIANTISPDYLVVELTGVAKLGNILKNLQRIEYEKIRLLSPLCILDIESMRSYGNEFPDIFRDQICSAGQVILSKTENMSERERGELISEVQSISPDAVITDRHYMEYPDKWWNDILCTYLDGSSKIPENLNKSTIALDTFSLSDVTVGGIGSFMCFMENIIRGEYGDIIRSKGSIPLKNGSIIFDVAGGKYSFLLTDTFEDAKVIFIGNRIRRQKIRKILFNNSEKIKILPFSGYRRESSVL</sequence>
<dbReference type="InterPro" id="IPR003495">
    <property type="entry name" value="CobW/HypB/UreG_nucleotide-bd"/>
</dbReference>
<dbReference type="KEGG" id="lua:D4A81_08830"/>
<dbReference type="Proteomes" id="UP000265562">
    <property type="component" value="Chromosome"/>
</dbReference>
<reference evidence="2 3" key="1">
    <citation type="submission" date="2018-09" db="EMBL/GenBank/DDBJ databases">
        <title>Genome sequencing of Lachnoanaerobaculum umeaense DSM 23576.</title>
        <authorList>
            <person name="Kook J.-K."/>
            <person name="Park S.-N."/>
            <person name="Lim Y.K."/>
        </authorList>
    </citation>
    <scope>NUCLEOTIDE SEQUENCE [LARGE SCALE GENOMIC DNA]</scope>
    <source>
        <strain evidence="3">DSM 23576 \ CCUG 58757</strain>
    </source>
</reference>
<dbReference type="SUPFAM" id="SSF90002">
    <property type="entry name" value="Hypothetical protein YjiA, C-terminal domain"/>
    <property type="match status" value="1"/>
</dbReference>
<feature type="domain" description="CobW/HypB/UreG nucleotide-binding" evidence="1">
    <location>
        <begin position="13"/>
        <end position="106"/>
    </location>
</feature>
<dbReference type="EMBL" id="CP032364">
    <property type="protein sequence ID" value="AYB00040.1"/>
    <property type="molecule type" value="Genomic_DNA"/>
</dbReference>
<dbReference type="Pfam" id="PF02492">
    <property type="entry name" value="cobW"/>
    <property type="match status" value="1"/>
</dbReference>
<evidence type="ECO:0000313" key="2">
    <source>
        <dbReference type="EMBL" id="AYB00040.1"/>
    </source>
</evidence>
<keyword evidence="3" id="KW-1185">Reference proteome</keyword>
<proteinExistence type="predicted"/>
<organism evidence="2 3">
    <name type="scientific">Lachnoanaerobaculum umeaense</name>
    <dbReference type="NCBI Taxonomy" id="617123"/>
    <lineage>
        <taxon>Bacteria</taxon>
        <taxon>Bacillati</taxon>
        <taxon>Bacillota</taxon>
        <taxon>Clostridia</taxon>
        <taxon>Lachnospirales</taxon>
        <taxon>Lachnospiraceae</taxon>
        <taxon>Lachnoanaerobaculum</taxon>
    </lineage>
</organism>
<evidence type="ECO:0000313" key="3">
    <source>
        <dbReference type="Proteomes" id="UP000265562"/>
    </source>
</evidence>
<name>A0A385Q2R9_9FIRM</name>
<gene>
    <name evidence="2" type="ORF">D4A81_08830</name>
</gene>
<dbReference type="AlphaFoldDB" id="A0A385Q2R9"/>
<dbReference type="OrthoDB" id="9808822at2"/>
<accession>A0A385Q2R9</accession>
<dbReference type="InterPro" id="IPR027417">
    <property type="entry name" value="P-loop_NTPase"/>
</dbReference>
<evidence type="ECO:0000259" key="1">
    <source>
        <dbReference type="Pfam" id="PF02492"/>
    </source>
</evidence>